<evidence type="ECO:0000259" key="2">
    <source>
        <dbReference type="Pfam" id="PF03413"/>
    </source>
</evidence>
<dbReference type="Proteomes" id="UP000594621">
    <property type="component" value="Chromosome"/>
</dbReference>
<organism evidence="3 4">
    <name type="scientific">Bradyrhizobium commune</name>
    <dbReference type="NCBI Taxonomy" id="83627"/>
    <lineage>
        <taxon>Bacteria</taxon>
        <taxon>Pseudomonadati</taxon>
        <taxon>Pseudomonadota</taxon>
        <taxon>Alphaproteobacteria</taxon>
        <taxon>Hyphomicrobiales</taxon>
        <taxon>Nitrobacteraceae</taxon>
        <taxon>Bradyrhizobium</taxon>
    </lineage>
</organism>
<feature type="chain" id="PRO_5032568841" evidence="1">
    <location>
        <begin position="27"/>
        <end position="197"/>
    </location>
</feature>
<dbReference type="InterPro" id="IPR025711">
    <property type="entry name" value="PepSY"/>
</dbReference>
<dbReference type="Pfam" id="PF03413">
    <property type="entry name" value="PepSY"/>
    <property type="match status" value="1"/>
</dbReference>
<dbReference type="EMBL" id="CP061379">
    <property type="protein sequence ID" value="QPF88656.1"/>
    <property type="molecule type" value="Genomic_DNA"/>
</dbReference>
<evidence type="ECO:0000256" key="1">
    <source>
        <dbReference type="SAM" id="SignalP"/>
    </source>
</evidence>
<reference evidence="3 4" key="1">
    <citation type="submission" date="2020-09" db="EMBL/GenBank/DDBJ databases">
        <title>Complete genomes of bradyrhizobia occurring on native shrubby legumes in Australia.</title>
        <authorList>
            <person name="Lafay B."/>
        </authorList>
    </citation>
    <scope>NUCLEOTIDE SEQUENCE [LARGE SCALE GENOMIC DNA]</scope>
    <source>
        <strain evidence="3 4">BDV5040</strain>
    </source>
</reference>
<feature type="domain" description="PepSY" evidence="2">
    <location>
        <begin position="58"/>
        <end position="117"/>
    </location>
</feature>
<keyword evidence="4" id="KW-1185">Reference proteome</keyword>
<dbReference type="KEGG" id="bcou:IC761_19175"/>
<evidence type="ECO:0000313" key="3">
    <source>
        <dbReference type="EMBL" id="QPF88656.1"/>
    </source>
</evidence>
<protein>
    <submittedName>
        <fullName evidence="3">PepSY domain-containing protein</fullName>
    </submittedName>
</protein>
<dbReference type="RefSeq" id="WP_195798209.1">
    <property type="nucleotide sequence ID" value="NZ_CP061379.1"/>
</dbReference>
<name>A0A7S9CZY7_9BRAD</name>
<keyword evidence="1" id="KW-0732">Signal</keyword>
<gene>
    <name evidence="3" type="ORF">IC761_19175</name>
</gene>
<feature type="signal peptide" evidence="1">
    <location>
        <begin position="1"/>
        <end position="26"/>
    </location>
</feature>
<accession>A0A7S9CZY7</accession>
<dbReference type="AlphaFoldDB" id="A0A7S9CZY7"/>
<evidence type="ECO:0000313" key="4">
    <source>
        <dbReference type="Proteomes" id="UP000594621"/>
    </source>
</evidence>
<proteinExistence type="predicted"/>
<sequence>MFTTRCAGFLLLLALAAIPASTPARASIDTGSPNSAPTFSDQEWAAILREIKVFANAKISVRDAIEIAETRSHGARAVDVSFDGQADRLAYRVKTWRNDELWQGTIDASTGKIFGEEVVTSVSTLDAKDKDELAGFRTAGVNLYDVLSIAERFGKGKAVSAGLEEDEGRLIFLVVLVTADGSLKQMSVTPGSEGNAP</sequence>
<dbReference type="Gene3D" id="3.10.450.40">
    <property type="match status" value="1"/>
</dbReference>